<dbReference type="EMBL" id="JADKYU010000577">
    <property type="protein sequence ID" value="MBF4984879.1"/>
    <property type="molecule type" value="Genomic_DNA"/>
</dbReference>
<organism evidence="1 2">
    <name type="scientific">Nonlabens mediterrranea</name>
    <dbReference type="NCBI Taxonomy" id="1419947"/>
    <lineage>
        <taxon>Bacteria</taxon>
        <taxon>Pseudomonadati</taxon>
        <taxon>Bacteroidota</taxon>
        <taxon>Flavobacteriia</taxon>
        <taxon>Flavobacteriales</taxon>
        <taxon>Flavobacteriaceae</taxon>
        <taxon>Nonlabens</taxon>
    </lineage>
</organism>
<proteinExistence type="predicted"/>
<comment type="caution">
    <text evidence="1">The sequence shown here is derived from an EMBL/GenBank/DDBJ whole genome shotgun (WGS) entry which is preliminary data.</text>
</comment>
<name>A0ABS0A7L5_9FLAO</name>
<protein>
    <recommendedName>
        <fullName evidence="3">DUF5723 domain-containing protein</fullName>
    </recommendedName>
</protein>
<evidence type="ECO:0000313" key="2">
    <source>
        <dbReference type="Proteomes" id="UP001194729"/>
    </source>
</evidence>
<keyword evidence="2" id="KW-1185">Reference proteome</keyword>
<sequence length="581" mass="65589">MTFYLDIDIMGKDVQIVFTLLICLLVCSQASKAQDEEKDKKSPVQVTGSLGFYYDYYSYTQENYATFRPRYPENLLRLNAQMSFQFGKHFSIPISVNVTNQDVLYNLPSVPEESALDYIQNPANNISINPKYKWAQGFFGTQTPLYTPLTTGDIPIFGAGLEINPGKFILSAAVGKSQRAIEPDISLNIPGAYEQSIITARIGVGKIDGSKFTFNLVRVRDHKNSVLSNPIGVEPIEGLTISPYAEFKVFKKLNIRTETAGSIFTKDLFNNGSIDEEYITAVEDFITVNASTTADFSHNSRIDWKGDKFQLGGEIQYIGPGFLPVGYRFVERDILDYKLNTGMKLFNNKVNFTGSFGIRTNNLNDTKLSSSERIISNANLFAQITESFSINLNYSNFGFKNDANLLNQRIELVNNSITISPSYTIKSEKYMHLFTGNIALNSFEQFDVVNNAFAKAENSTYSINYNISFLKMPLQIGVQGIYLENQLPTGDFTMLNYGVIASYKMLDKKLTPSIGFNFAHVDVPSFTTDYRKNLNVKLGYKLTKKLQCKLQYRYTNFRYGNSKPGAALDQNRVQFSIQQRF</sequence>
<reference evidence="1 2" key="1">
    <citation type="submission" date="2020-11" db="EMBL/GenBank/DDBJ databases">
        <title>P. mediterranea TC4 genome.</title>
        <authorList>
            <person name="Molmeret M."/>
        </authorList>
    </citation>
    <scope>NUCLEOTIDE SEQUENCE [LARGE SCALE GENOMIC DNA]</scope>
    <source>
        <strain evidence="1 2">TC4</strain>
    </source>
</reference>
<evidence type="ECO:0000313" key="1">
    <source>
        <dbReference type="EMBL" id="MBF4984879.1"/>
    </source>
</evidence>
<dbReference type="Proteomes" id="UP001194729">
    <property type="component" value="Unassembled WGS sequence"/>
</dbReference>
<gene>
    <name evidence="1" type="ORF">FNJ87_11225</name>
</gene>
<evidence type="ECO:0008006" key="3">
    <source>
        <dbReference type="Google" id="ProtNLM"/>
    </source>
</evidence>
<accession>A0ABS0A7L5</accession>
<dbReference type="SUPFAM" id="SSF56935">
    <property type="entry name" value="Porins"/>
    <property type="match status" value="1"/>
</dbReference>